<dbReference type="InterPro" id="IPR050267">
    <property type="entry name" value="Anti-sigma-factor_SerPK"/>
</dbReference>
<dbReference type="Gene3D" id="3.30.565.10">
    <property type="entry name" value="Histidine kinase-like ATPase, C-terminal domain"/>
    <property type="match status" value="1"/>
</dbReference>
<proteinExistence type="predicted"/>
<dbReference type="PANTHER" id="PTHR35526:SF3">
    <property type="entry name" value="ANTI-SIGMA-F FACTOR RSBW"/>
    <property type="match status" value="1"/>
</dbReference>
<dbReference type="PANTHER" id="PTHR35526">
    <property type="entry name" value="ANTI-SIGMA-F FACTOR RSBW-RELATED"/>
    <property type="match status" value="1"/>
</dbReference>
<name>A0A1G7MGV8_9PROT</name>
<dbReference type="GO" id="GO:0004674">
    <property type="term" value="F:protein serine/threonine kinase activity"/>
    <property type="evidence" value="ECO:0007669"/>
    <property type="project" value="UniProtKB-KW"/>
</dbReference>
<dbReference type="Pfam" id="PF13581">
    <property type="entry name" value="HATPase_c_2"/>
    <property type="match status" value="1"/>
</dbReference>
<dbReference type="InterPro" id="IPR003594">
    <property type="entry name" value="HATPase_dom"/>
</dbReference>
<protein>
    <submittedName>
        <fullName evidence="3">Serine/threonine-protein kinase RsbW/sigma-B regulation protein RsbU (Phosphoserine phosphatase)</fullName>
    </submittedName>
</protein>
<evidence type="ECO:0000313" key="4">
    <source>
        <dbReference type="Proteomes" id="UP000199415"/>
    </source>
</evidence>
<sequence length="144" mass="15290">MTRIGPTEPGDAAFELHITANTAHLHLVRGFVHESAMCLGCPAPVAEDLIRAVDEACQNVIRYAYGGNCGRTITVTLGKRDNHVIACIIDTAPPIDPAALEPRPLDTMQPGGLGVHVIRACVDEVSLDRAEGGGNCLRLTKRIG</sequence>
<evidence type="ECO:0000259" key="2">
    <source>
        <dbReference type="Pfam" id="PF13581"/>
    </source>
</evidence>
<dbReference type="STRING" id="1082479.SAMN05216241_101611"/>
<gene>
    <name evidence="3" type="ORF">SAMN05216241_101611</name>
</gene>
<keyword evidence="4" id="KW-1185">Reference proteome</keyword>
<dbReference type="CDD" id="cd16936">
    <property type="entry name" value="HATPase_RsbW-like"/>
    <property type="match status" value="1"/>
</dbReference>
<keyword evidence="1" id="KW-0723">Serine/threonine-protein kinase</keyword>
<keyword evidence="3" id="KW-0808">Transferase</keyword>
<feature type="domain" description="Histidine kinase/HSP90-like ATPase" evidence="2">
    <location>
        <begin position="18"/>
        <end position="141"/>
    </location>
</feature>
<dbReference type="SUPFAM" id="SSF55874">
    <property type="entry name" value="ATPase domain of HSP90 chaperone/DNA topoisomerase II/histidine kinase"/>
    <property type="match status" value="1"/>
</dbReference>
<keyword evidence="3" id="KW-0418">Kinase</keyword>
<dbReference type="InterPro" id="IPR036890">
    <property type="entry name" value="HATPase_C_sf"/>
</dbReference>
<dbReference type="RefSeq" id="WP_176758488.1">
    <property type="nucleotide sequence ID" value="NZ_FNCE01000001.1"/>
</dbReference>
<dbReference type="AlphaFoldDB" id="A0A1G7MGV8"/>
<evidence type="ECO:0000256" key="1">
    <source>
        <dbReference type="ARBA" id="ARBA00022527"/>
    </source>
</evidence>
<reference evidence="3 4" key="1">
    <citation type="submission" date="2016-10" db="EMBL/GenBank/DDBJ databases">
        <authorList>
            <person name="de Groot N.N."/>
        </authorList>
    </citation>
    <scope>NUCLEOTIDE SEQUENCE [LARGE SCALE GENOMIC DNA]</scope>
    <source>
        <strain evidence="3 4">DSM 25584</strain>
    </source>
</reference>
<accession>A0A1G7MGV8</accession>
<evidence type="ECO:0000313" key="3">
    <source>
        <dbReference type="EMBL" id="SDF60876.1"/>
    </source>
</evidence>
<dbReference type="Proteomes" id="UP000199415">
    <property type="component" value="Unassembled WGS sequence"/>
</dbReference>
<dbReference type="EMBL" id="FNCE01000001">
    <property type="protein sequence ID" value="SDF60876.1"/>
    <property type="molecule type" value="Genomic_DNA"/>
</dbReference>
<organism evidence="3 4">
    <name type="scientific">Limimonas halophila</name>
    <dbReference type="NCBI Taxonomy" id="1082479"/>
    <lineage>
        <taxon>Bacteria</taxon>
        <taxon>Pseudomonadati</taxon>
        <taxon>Pseudomonadota</taxon>
        <taxon>Alphaproteobacteria</taxon>
        <taxon>Rhodospirillales</taxon>
        <taxon>Rhodovibrionaceae</taxon>
        <taxon>Limimonas</taxon>
    </lineage>
</organism>